<dbReference type="Gene3D" id="2.20.20.130">
    <property type="match status" value="1"/>
</dbReference>
<dbReference type="PROSITE" id="PS51257">
    <property type="entry name" value="PROKAR_LIPOPROTEIN"/>
    <property type="match status" value="1"/>
</dbReference>
<dbReference type="InterPro" id="IPR033985">
    <property type="entry name" value="SusD-like_N"/>
</dbReference>
<accession>A0A6P0UT19</accession>
<evidence type="ECO:0000259" key="7">
    <source>
        <dbReference type="Pfam" id="PF07980"/>
    </source>
</evidence>
<comment type="subcellular location">
    <subcellularLocation>
        <location evidence="1">Cell outer membrane</location>
    </subcellularLocation>
</comment>
<reference evidence="9 10" key="1">
    <citation type="submission" date="2020-01" db="EMBL/GenBank/DDBJ databases">
        <title>Leptobacterium flavescens.</title>
        <authorList>
            <person name="Wang G."/>
        </authorList>
    </citation>
    <scope>NUCLEOTIDE SEQUENCE [LARGE SCALE GENOMIC DNA]</scope>
    <source>
        <strain evidence="9 10">KCTC 22160</strain>
    </source>
</reference>
<dbReference type="RefSeq" id="WP_163608244.1">
    <property type="nucleotide sequence ID" value="NZ_JAABOO010000003.1"/>
</dbReference>
<evidence type="ECO:0000256" key="4">
    <source>
        <dbReference type="ARBA" id="ARBA00023136"/>
    </source>
</evidence>
<feature type="signal peptide" evidence="6">
    <location>
        <begin position="1"/>
        <end position="21"/>
    </location>
</feature>
<dbReference type="SUPFAM" id="SSF48452">
    <property type="entry name" value="TPR-like"/>
    <property type="match status" value="1"/>
</dbReference>
<evidence type="ECO:0000256" key="2">
    <source>
        <dbReference type="ARBA" id="ARBA00006275"/>
    </source>
</evidence>
<dbReference type="InterPro" id="IPR012944">
    <property type="entry name" value="SusD_RagB_dom"/>
</dbReference>
<evidence type="ECO:0000256" key="3">
    <source>
        <dbReference type="ARBA" id="ARBA00022729"/>
    </source>
</evidence>
<name>A0A6P0UT19_9FLAO</name>
<gene>
    <name evidence="9" type="ORF">GWK08_16045</name>
</gene>
<evidence type="ECO:0000313" key="9">
    <source>
        <dbReference type="EMBL" id="NER14969.1"/>
    </source>
</evidence>
<comment type="caution">
    <text evidence="9">The sequence shown here is derived from an EMBL/GenBank/DDBJ whole genome shotgun (WGS) entry which is preliminary data.</text>
</comment>
<dbReference type="AlphaFoldDB" id="A0A6P0UT19"/>
<evidence type="ECO:0000256" key="6">
    <source>
        <dbReference type="SAM" id="SignalP"/>
    </source>
</evidence>
<feature type="chain" id="PRO_5026987201" evidence="6">
    <location>
        <begin position="22"/>
        <end position="485"/>
    </location>
</feature>
<dbReference type="EMBL" id="JAABOO010000003">
    <property type="protein sequence ID" value="NER14969.1"/>
    <property type="molecule type" value="Genomic_DNA"/>
</dbReference>
<dbReference type="Gene3D" id="1.25.40.390">
    <property type="match status" value="1"/>
</dbReference>
<dbReference type="Pfam" id="PF07980">
    <property type="entry name" value="SusD_RagB"/>
    <property type="match status" value="1"/>
</dbReference>
<feature type="domain" description="RagB/SusD" evidence="7">
    <location>
        <begin position="351"/>
        <end position="484"/>
    </location>
</feature>
<evidence type="ECO:0000313" key="10">
    <source>
        <dbReference type="Proteomes" id="UP000468581"/>
    </source>
</evidence>
<dbReference type="Proteomes" id="UP000468581">
    <property type="component" value="Unassembled WGS sequence"/>
</dbReference>
<protein>
    <submittedName>
        <fullName evidence="9">RagB/SusD family nutrient uptake outer membrane protein</fullName>
    </submittedName>
</protein>
<dbReference type="Pfam" id="PF14322">
    <property type="entry name" value="SusD-like_3"/>
    <property type="match status" value="1"/>
</dbReference>
<dbReference type="InterPro" id="IPR011990">
    <property type="entry name" value="TPR-like_helical_dom_sf"/>
</dbReference>
<evidence type="ECO:0000256" key="1">
    <source>
        <dbReference type="ARBA" id="ARBA00004442"/>
    </source>
</evidence>
<evidence type="ECO:0000259" key="8">
    <source>
        <dbReference type="Pfam" id="PF14322"/>
    </source>
</evidence>
<comment type="similarity">
    <text evidence="2">Belongs to the SusD family.</text>
</comment>
<keyword evidence="3 6" id="KW-0732">Signal</keyword>
<keyword evidence="4" id="KW-0472">Membrane</keyword>
<sequence>MKKIKLLIPVFLAFSLLSCEGTIEIDPGFILSENSVNTIQEVESTLLGAYDSNNAYFNIISFNSLHTADVRIGLGNRGQGLQTHSFQINSGDGLPTGLYFSAYDAIDQANRVMERANEVELQAGEEALRDQIIGEALALRAFNHFELLRAFAPSFDPTSPGVPLLDRVVRFGIDDTNLPRNTVEEVLAGVNDDLIRALTLIPASATNVNRFTQNGVRALQARIALYVDTPASNQQAIDLTTDLIAAIPLADPQNYQDMFSIDDLVGSEVIFQIDRDQNNGRIGTIFTDVNNDVFFSASVDLANQITMTDIRRNVIFDLEDVINDQMADFTDGGDLIIGKYLGREAAFPAVNNIKVFRTSEMLLIRAEANAKLGNLAAAQADIEAIRAARASSTITPDYTSQDIALTDILAERRIELAFEGHRAYDLKRFGLGIDRLPEDFSGVGARAETTQSLPADSFRFTLPIPQDEIFANDGISDSDQNPGYN</sequence>
<proteinExistence type="inferred from homology"/>
<evidence type="ECO:0000256" key="5">
    <source>
        <dbReference type="ARBA" id="ARBA00023237"/>
    </source>
</evidence>
<keyword evidence="10" id="KW-1185">Reference proteome</keyword>
<dbReference type="Gene3D" id="1.25.40.900">
    <property type="match status" value="1"/>
</dbReference>
<dbReference type="GO" id="GO:0009279">
    <property type="term" value="C:cell outer membrane"/>
    <property type="evidence" value="ECO:0007669"/>
    <property type="project" value="UniProtKB-SubCell"/>
</dbReference>
<organism evidence="9 10">
    <name type="scientific">Leptobacterium flavescens</name>
    <dbReference type="NCBI Taxonomy" id="472055"/>
    <lineage>
        <taxon>Bacteria</taxon>
        <taxon>Pseudomonadati</taxon>
        <taxon>Bacteroidota</taxon>
        <taxon>Flavobacteriia</taxon>
        <taxon>Flavobacteriales</taxon>
        <taxon>Flavobacteriaceae</taxon>
        <taxon>Leptobacterium</taxon>
    </lineage>
</organism>
<feature type="domain" description="SusD-like N-terminal" evidence="8">
    <location>
        <begin position="38"/>
        <end position="225"/>
    </location>
</feature>
<keyword evidence="5" id="KW-0998">Cell outer membrane</keyword>